<evidence type="ECO:0000313" key="1">
    <source>
        <dbReference type="EMBL" id="JAD92437.1"/>
    </source>
</evidence>
<accession>A0A0A9E8W1</accession>
<dbReference type="AlphaFoldDB" id="A0A0A9E8W1"/>
<reference evidence="1" key="1">
    <citation type="submission" date="2014-09" db="EMBL/GenBank/DDBJ databases">
        <authorList>
            <person name="Magalhaes I.L.F."/>
            <person name="Oliveira U."/>
            <person name="Santos F.R."/>
            <person name="Vidigal T.H.D.A."/>
            <person name="Brescovit A.D."/>
            <person name="Santos A.J."/>
        </authorList>
    </citation>
    <scope>NUCLEOTIDE SEQUENCE</scope>
    <source>
        <tissue evidence="1">Shoot tissue taken approximately 20 cm above the soil surface</tissue>
    </source>
</reference>
<name>A0A0A9E8W1_ARUDO</name>
<proteinExistence type="predicted"/>
<sequence length="39" mass="4548">MGVNMVTKSWKVLHMLLMARARSQLRIYADCQELLQKAI</sequence>
<protein>
    <submittedName>
        <fullName evidence="1">Uncharacterized protein</fullName>
    </submittedName>
</protein>
<dbReference type="EMBL" id="GBRH01205458">
    <property type="protein sequence ID" value="JAD92437.1"/>
    <property type="molecule type" value="Transcribed_RNA"/>
</dbReference>
<reference evidence="1" key="2">
    <citation type="journal article" date="2015" name="Data Brief">
        <title>Shoot transcriptome of the giant reed, Arundo donax.</title>
        <authorList>
            <person name="Barrero R.A."/>
            <person name="Guerrero F.D."/>
            <person name="Moolhuijzen P."/>
            <person name="Goolsby J.A."/>
            <person name="Tidwell J."/>
            <person name="Bellgard S.E."/>
            <person name="Bellgard M.I."/>
        </authorList>
    </citation>
    <scope>NUCLEOTIDE SEQUENCE</scope>
    <source>
        <tissue evidence="1">Shoot tissue taken approximately 20 cm above the soil surface</tissue>
    </source>
</reference>
<organism evidence="1">
    <name type="scientific">Arundo donax</name>
    <name type="common">Giant reed</name>
    <name type="synonym">Donax arundinaceus</name>
    <dbReference type="NCBI Taxonomy" id="35708"/>
    <lineage>
        <taxon>Eukaryota</taxon>
        <taxon>Viridiplantae</taxon>
        <taxon>Streptophyta</taxon>
        <taxon>Embryophyta</taxon>
        <taxon>Tracheophyta</taxon>
        <taxon>Spermatophyta</taxon>
        <taxon>Magnoliopsida</taxon>
        <taxon>Liliopsida</taxon>
        <taxon>Poales</taxon>
        <taxon>Poaceae</taxon>
        <taxon>PACMAD clade</taxon>
        <taxon>Arundinoideae</taxon>
        <taxon>Arundineae</taxon>
        <taxon>Arundo</taxon>
    </lineage>
</organism>